<gene>
    <name evidence="2" type="primary">Necator_chrIII.g13215</name>
    <name evidence="2" type="ORF">RB195_012448</name>
</gene>
<accession>A0ABR1D8X9</accession>
<comment type="caution">
    <text evidence="2">The sequence shown here is derived from an EMBL/GenBank/DDBJ whole genome shotgun (WGS) entry which is preliminary data.</text>
</comment>
<reference evidence="2 3" key="1">
    <citation type="submission" date="2023-08" db="EMBL/GenBank/DDBJ databases">
        <title>A Necator americanus chromosomal reference genome.</title>
        <authorList>
            <person name="Ilik V."/>
            <person name="Petrzelkova K.J."/>
            <person name="Pardy F."/>
            <person name="Fuh T."/>
            <person name="Niatou-Singa F.S."/>
            <person name="Gouil Q."/>
            <person name="Baker L."/>
            <person name="Ritchie M.E."/>
            <person name="Jex A.R."/>
            <person name="Gazzola D."/>
            <person name="Li H."/>
            <person name="Toshio Fujiwara R."/>
            <person name="Zhan B."/>
            <person name="Aroian R.V."/>
            <person name="Pafco B."/>
            <person name="Schwarz E.M."/>
        </authorList>
    </citation>
    <scope>NUCLEOTIDE SEQUENCE [LARGE SCALE GENOMIC DNA]</scope>
    <source>
        <strain evidence="2 3">Aroian</strain>
        <tissue evidence="2">Whole animal</tissue>
    </source>
</reference>
<proteinExistence type="predicted"/>
<dbReference type="Proteomes" id="UP001303046">
    <property type="component" value="Unassembled WGS sequence"/>
</dbReference>
<feature type="signal peptide" evidence="1">
    <location>
        <begin position="1"/>
        <end position="16"/>
    </location>
</feature>
<protein>
    <submittedName>
        <fullName evidence="2">Uncharacterized protein</fullName>
    </submittedName>
</protein>
<evidence type="ECO:0000313" key="3">
    <source>
        <dbReference type="Proteomes" id="UP001303046"/>
    </source>
</evidence>
<organism evidence="2 3">
    <name type="scientific">Necator americanus</name>
    <name type="common">Human hookworm</name>
    <dbReference type="NCBI Taxonomy" id="51031"/>
    <lineage>
        <taxon>Eukaryota</taxon>
        <taxon>Metazoa</taxon>
        <taxon>Ecdysozoa</taxon>
        <taxon>Nematoda</taxon>
        <taxon>Chromadorea</taxon>
        <taxon>Rhabditida</taxon>
        <taxon>Rhabditina</taxon>
        <taxon>Rhabditomorpha</taxon>
        <taxon>Strongyloidea</taxon>
        <taxon>Ancylostomatidae</taxon>
        <taxon>Bunostominae</taxon>
        <taxon>Necator</taxon>
    </lineage>
</organism>
<evidence type="ECO:0000256" key="1">
    <source>
        <dbReference type="SAM" id="SignalP"/>
    </source>
</evidence>
<dbReference type="EMBL" id="JAVFWL010000003">
    <property type="protein sequence ID" value="KAK6746340.1"/>
    <property type="molecule type" value="Genomic_DNA"/>
</dbReference>
<feature type="chain" id="PRO_5045285975" evidence="1">
    <location>
        <begin position="17"/>
        <end position="113"/>
    </location>
</feature>
<keyword evidence="1" id="KW-0732">Signal</keyword>
<sequence>MRCLVLFAVCVWIACADIGCNWSSSLTRSAKVKEAPKNIVAAVEEFLKKKLPEDGILTWIKAFGEDGKMYTYAVTGGVWKLPKLDRVAFDGHKELKQARTFEVDEVLPNLRNC</sequence>
<evidence type="ECO:0000313" key="2">
    <source>
        <dbReference type="EMBL" id="KAK6746340.1"/>
    </source>
</evidence>
<dbReference type="PROSITE" id="PS51257">
    <property type="entry name" value="PROKAR_LIPOPROTEIN"/>
    <property type="match status" value="1"/>
</dbReference>
<keyword evidence="3" id="KW-1185">Reference proteome</keyword>
<name>A0ABR1D8X9_NECAM</name>